<dbReference type="RefSeq" id="WP_408155571.1">
    <property type="nucleotide sequence ID" value="NZ_JAQQFM010000002.1"/>
</dbReference>
<dbReference type="Proteomes" id="UP001629246">
    <property type="component" value="Unassembled WGS sequence"/>
</dbReference>
<dbReference type="InterPro" id="IPR017946">
    <property type="entry name" value="PLC-like_Pdiesterase_TIM-brl"/>
</dbReference>
<feature type="signal peptide" evidence="1">
    <location>
        <begin position="1"/>
        <end position="27"/>
    </location>
</feature>
<feature type="domain" description="GP-PDE" evidence="2">
    <location>
        <begin position="37"/>
        <end position="269"/>
    </location>
</feature>
<reference evidence="3 4" key="1">
    <citation type="journal article" date="2024" name="Chem. Sci.">
        <title>Discovery of megapolipeptins by genome mining of a Burkholderiales bacteria collection.</title>
        <authorList>
            <person name="Paulo B.S."/>
            <person name="Recchia M.J.J."/>
            <person name="Lee S."/>
            <person name="Fergusson C.H."/>
            <person name="Romanowski S.B."/>
            <person name="Hernandez A."/>
            <person name="Krull N."/>
            <person name="Liu D.Y."/>
            <person name="Cavanagh H."/>
            <person name="Bos A."/>
            <person name="Gray C.A."/>
            <person name="Murphy B.T."/>
            <person name="Linington R.G."/>
            <person name="Eustaquio A.S."/>
        </authorList>
    </citation>
    <scope>NUCLEOTIDE SEQUENCE [LARGE SCALE GENOMIC DNA]</scope>
    <source>
        <strain evidence="3 4">RL21-008-BIB-A</strain>
    </source>
</reference>
<evidence type="ECO:0000313" key="3">
    <source>
        <dbReference type="EMBL" id="MFL9923696.1"/>
    </source>
</evidence>
<proteinExistence type="predicted"/>
<dbReference type="Gene3D" id="3.20.20.190">
    <property type="entry name" value="Phosphatidylinositol (PI) phosphodiesterase"/>
    <property type="match status" value="1"/>
</dbReference>
<keyword evidence="1" id="KW-0732">Signal</keyword>
<evidence type="ECO:0000259" key="2">
    <source>
        <dbReference type="Pfam" id="PF03009"/>
    </source>
</evidence>
<dbReference type="InterPro" id="IPR030395">
    <property type="entry name" value="GP_PDE_dom"/>
</dbReference>
<accession>A0ABW9A4A7</accession>
<dbReference type="SUPFAM" id="SSF51695">
    <property type="entry name" value="PLC-like phosphodiesterases"/>
    <property type="match status" value="1"/>
</dbReference>
<gene>
    <name evidence="3" type="ORF">PQR62_05460</name>
</gene>
<dbReference type="PANTHER" id="PTHR46211:SF14">
    <property type="entry name" value="GLYCEROPHOSPHODIESTER PHOSPHODIESTERASE"/>
    <property type="match status" value="1"/>
</dbReference>
<feature type="chain" id="PRO_5046953492" evidence="1">
    <location>
        <begin position="28"/>
        <end position="305"/>
    </location>
</feature>
<protein>
    <submittedName>
        <fullName evidence="3">Glycerophosphodiester phosphodiesterase family protein</fullName>
    </submittedName>
</protein>
<dbReference type="PANTHER" id="PTHR46211">
    <property type="entry name" value="GLYCEROPHOSPHORYL DIESTER PHOSPHODIESTERASE"/>
    <property type="match status" value="1"/>
</dbReference>
<dbReference type="EMBL" id="JAQQFM010000002">
    <property type="protein sequence ID" value="MFL9923696.1"/>
    <property type="molecule type" value="Genomic_DNA"/>
</dbReference>
<organism evidence="3 4">
    <name type="scientific">Herbaspirillum lusitanum</name>
    <dbReference type="NCBI Taxonomy" id="213312"/>
    <lineage>
        <taxon>Bacteria</taxon>
        <taxon>Pseudomonadati</taxon>
        <taxon>Pseudomonadota</taxon>
        <taxon>Betaproteobacteria</taxon>
        <taxon>Burkholderiales</taxon>
        <taxon>Oxalobacteraceae</taxon>
        <taxon>Herbaspirillum</taxon>
    </lineage>
</organism>
<dbReference type="Pfam" id="PF03009">
    <property type="entry name" value="GDPD"/>
    <property type="match status" value="1"/>
</dbReference>
<name>A0ABW9A4A7_9BURK</name>
<keyword evidence="4" id="KW-1185">Reference proteome</keyword>
<evidence type="ECO:0000313" key="4">
    <source>
        <dbReference type="Proteomes" id="UP001629246"/>
    </source>
</evidence>
<comment type="caution">
    <text evidence="3">The sequence shown here is derived from an EMBL/GenBank/DDBJ whole genome shotgun (WGS) entry which is preliminary data.</text>
</comment>
<evidence type="ECO:0000256" key="1">
    <source>
        <dbReference type="SAM" id="SignalP"/>
    </source>
</evidence>
<sequence>MVITRSGKRAAAVAFAVSCALATPVQAACLGMQVQAHRGSASAPENSISGLGAGYQGSWDGVETDMQQLADGTWVVHHDLVTGRTVQASRNVSTHQLTSQDWQAARLKVNGRTVEEAPPFVSDLLTLASRFPGKTLNAEIKDALPNCNPVQALVAQFRRGMSHGNWFMTSAVPGNLRCARQADREGYLGLIVFDVRNAEAAVDNRASRFVASRARAPKLDQNWLMRVQNEIGMPVGVHVDARSLDANPTLLSDASMMKMPVFVYAVQGDTALAAAVRRAHDRTARWPSGVVIDGDADQFCRDVSR</sequence>